<comment type="caution">
    <text evidence="1">The sequence shown here is derived from an EMBL/GenBank/DDBJ whole genome shotgun (WGS) entry which is preliminary data.</text>
</comment>
<name>A0A0A5GDH7_9BACI</name>
<proteinExistence type="predicted"/>
<dbReference type="AlphaFoldDB" id="A0A0A5GDH7"/>
<dbReference type="STRING" id="1385511.GCA_000425225_00777"/>
<reference evidence="1 2" key="1">
    <citation type="submission" date="2013-08" db="EMBL/GenBank/DDBJ databases">
        <authorList>
            <person name="Huang J."/>
            <person name="Wang G."/>
        </authorList>
    </citation>
    <scope>NUCLEOTIDE SEQUENCE [LARGE SCALE GENOMIC DNA]</scope>
    <source>
        <strain evidence="1 2">BH030004</strain>
    </source>
</reference>
<evidence type="ECO:0000313" key="1">
    <source>
        <dbReference type="EMBL" id="KGX91276.1"/>
    </source>
</evidence>
<dbReference type="RefSeq" id="WP_027445371.1">
    <property type="nucleotide sequence ID" value="NZ_AULJ01000008.1"/>
</dbReference>
<protein>
    <submittedName>
        <fullName evidence="1">Uncharacterized protein</fullName>
    </submittedName>
</protein>
<accession>A0A0A5GDH7</accession>
<keyword evidence="2" id="KW-1185">Reference proteome</keyword>
<sequence length="81" mass="9460">MNKIEILMRLADIGKEEHKIFQEAEDIGIDLSTIFDRLNTYSLFRDILGITGDPILETVLDYESDKITREELKNFLLKVEE</sequence>
<evidence type="ECO:0000313" key="2">
    <source>
        <dbReference type="Proteomes" id="UP000030403"/>
    </source>
</evidence>
<organism evidence="1 2">
    <name type="scientific">Pontibacillus marinus BH030004 = DSM 16465</name>
    <dbReference type="NCBI Taxonomy" id="1385511"/>
    <lineage>
        <taxon>Bacteria</taxon>
        <taxon>Bacillati</taxon>
        <taxon>Bacillota</taxon>
        <taxon>Bacilli</taxon>
        <taxon>Bacillales</taxon>
        <taxon>Bacillaceae</taxon>
        <taxon>Pontibacillus</taxon>
    </lineage>
</organism>
<dbReference type="EMBL" id="AVPF01000003">
    <property type="protein sequence ID" value="KGX91276.1"/>
    <property type="molecule type" value="Genomic_DNA"/>
</dbReference>
<gene>
    <name evidence="1" type="ORF">N783_11240</name>
</gene>
<dbReference type="Proteomes" id="UP000030403">
    <property type="component" value="Unassembled WGS sequence"/>
</dbReference>